<proteinExistence type="predicted"/>
<reference evidence="1" key="1">
    <citation type="submission" date="2015-08" db="EMBL/GenBank/DDBJ databases">
        <authorList>
            <person name="Babu N.S."/>
            <person name="Beckwith C.J."/>
            <person name="Beseler K.G."/>
            <person name="Brison A."/>
            <person name="Carone J.V."/>
            <person name="Caskin T.P."/>
            <person name="Diamond M."/>
            <person name="Durham M.E."/>
            <person name="Foxe J.M."/>
            <person name="Go M."/>
            <person name="Henderson B.A."/>
            <person name="Jones I.B."/>
            <person name="McGettigan J.A."/>
            <person name="Micheletti S.J."/>
            <person name="Nasrallah M.E."/>
            <person name="Ortiz D."/>
            <person name="Piller C.R."/>
            <person name="Privatt S.R."/>
            <person name="Schneider S.L."/>
            <person name="Sharp S."/>
            <person name="Smith T.C."/>
            <person name="Stanton J.D."/>
            <person name="Ullery H.E."/>
            <person name="Wilson R.J."/>
            <person name="Serrano M.G."/>
            <person name="Buck G."/>
            <person name="Lee V."/>
            <person name="Wang Y."/>
            <person name="Carvalho R."/>
            <person name="Voegtly L."/>
            <person name="Shi R."/>
            <person name="Duckworth R."/>
            <person name="Johnson A."/>
            <person name="Loviza R."/>
            <person name="Walstead R."/>
            <person name="Shah Z."/>
            <person name="Kiflezghi M."/>
            <person name="Wade K."/>
            <person name="Ball S.L."/>
            <person name="Bradley K.W."/>
            <person name="Asai D.J."/>
            <person name="Bowman C.A."/>
            <person name="Russell D.A."/>
            <person name="Pope W.H."/>
            <person name="Jacobs-Sera D."/>
            <person name="Hendrix R.W."/>
            <person name="Hatfull G.F."/>
        </authorList>
    </citation>
    <scope>NUCLEOTIDE SEQUENCE</scope>
</reference>
<gene>
    <name evidence="1" type="ORF">NOCA2220224</name>
</gene>
<organism evidence="1">
    <name type="scientific">metagenome</name>
    <dbReference type="NCBI Taxonomy" id="256318"/>
    <lineage>
        <taxon>unclassified sequences</taxon>
        <taxon>metagenomes</taxon>
    </lineage>
</organism>
<accession>A0A2P2BZ47</accession>
<sequence length="160" mass="17455">MTEINREALLGVVRTVWSQRDPVPDGLVSRMQAVVAAEASVDFDLDYELLVLIERSYELTGARGGGSAYTLQFAHGDMALLVRAAGEEQPGDGGRLDGWLAPAAEMTIKASLVTEDGEWVTDIDARGRFEFRNLPSGLFRLWLTPREAGAKPFGTPAFEL</sequence>
<name>A0A2P2BZ47_9ZZZZ</name>
<evidence type="ECO:0000313" key="1">
    <source>
        <dbReference type="EMBL" id="CUR55033.1"/>
    </source>
</evidence>
<dbReference type="AlphaFoldDB" id="A0A2P2BZ47"/>
<dbReference type="EMBL" id="CZKA01000015">
    <property type="protein sequence ID" value="CUR55033.1"/>
    <property type="molecule type" value="Genomic_DNA"/>
</dbReference>
<protein>
    <recommendedName>
        <fullName evidence="2">Carboxypeptidase regulatory-like domain-containing protein</fullName>
    </recommendedName>
</protein>
<evidence type="ECO:0008006" key="2">
    <source>
        <dbReference type="Google" id="ProtNLM"/>
    </source>
</evidence>